<gene>
    <name evidence="14" type="primary">LOC106740949</name>
</gene>
<keyword evidence="6" id="KW-0460">Magnesium</keyword>
<evidence type="ECO:0000313" key="14">
    <source>
        <dbReference type="RefSeq" id="XP_014467930.1"/>
    </source>
</evidence>
<dbReference type="OrthoDB" id="10261556at2759"/>
<dbReference type="RefSeq" id="XP_014467930.1">
    <property type="nucleotide sequence ID" value="XM_014612444.1"/>
</dbReference>
<comment type="similarity">
    <text evidence="8">Belongs to the WRNexo family.</text>
</comment>
<keyword evidence="13" id="KW-1185">Reference proteome</keyword>
<dbReference type="InterPro" id="IPR012337">
    <property type="entry name" value="RNaseH-like_sf"/>
</dbReference>
<name>A0A6P3WP58_DINQU</name>
<evidence type="ECO:0000256" key="2">
    <source>
        <dbReference type="ARBA" id="ARBA00022722"/>
    </source>
</evidence>
<dbReference type="GeneID" id="106740949"/>
<evidence type="ECO:0000256" key="6">
    <source>
        <dbReference type="ARBA" id="ARBA00022842"/>
    </source>
</evidence>
<keyword evidence="4" id="KW-0378">Hydrolase</keyword>
<organism evidence="13 14">
    <name type="scientific">Dinoponera quadriceps</name>
    <name type="common">South American ant</name>
    <dbReference type="NCBI Taxonomy" id="609295"/>
    <lineage>
        <taxon>Eukaryota</taxon>
        <taxon>Metazoa</taxon>
        <taxon>Ecdysozoa</taxon>
        <taxon>Arthropoda</taxon>
        <taxon>Hexapoda</taxon>
        <taxon>Insecta</taxon>
        <taxon>Pterygota</taxon>
        <taxon>Neoptera</taxon>
        <taxon>Endopterygota</taxon>
        <taxon>Hymenoptera</taxon>
        <taxon>Apocrita</taxon>
        <taxon>Aculeata</taxon>
        <taxon>Formicoidea</taxon>
        <taxon>Formicidae</taxon>
        <taxon>Ponerinae</taxon>
        <taxon>Ponerini</taxon>
        <taxon>Dinoponera</taxon>
    </lineage>
</organism>
<evidence type="ECO:0000256" key="4">
    <source>
        <dbReference type="ARBA" id="ARBA00022801"/>
    </source>
</evidence>
<keyword evidence="5" id="KW-0269">Exonuclease</keyword>
<evidence type="ECO:0000256" key="8">
    <source>
        <dbReference type="ARBA" id="ARBA00037949"/>
    </source>
</evidence>
<dbReference type="Pfam" id="PF01612">
    <property type="entry name" value="DNA_pol_A_exo1"/>
    <property type="match status" value="1"/>
</dbReference>
<dbReference type="SUPFAM" id="SSF53098">
    <property type="entry name" value="Ribonuclease H-like"/>
    <property type="match status" value="1"/>
</dbReference>
<evidence type="ECO:0000256" key="9">
    <source>
        <dbReference type="ARBA" id="ARBA00040531"/>
    </source>
</evidence>
<dbReference type="InterPro" id="IPR051132">
    <property type="entry name" value="3-5_Exonuclease_domain"/>
</dbReference>
<keyword evidence="7" id="KW-0539">Nucleus</keyword>
<dbReference type="Gene3D" id="3.30.420.10">
    <property type="entry name" value="Ribonuclease H-like superfamily/Ribonuclease H"/>
    <property type="match status" value="1"/>
</dbReference>
<dbReference type="GO" id="GO:0003676">
    <property type="term" value="F:nucleic acid binding"/>
    <property type="evidence" value="ECO:0007669"/>
    <property type="project" value="InterPro"/>
</dbReference>
<proteinExistence type="inferred from homology"/>
<keyword evidence="2" id="KW-0540">Nuclease</keyword>
<feature type="domain" description="3'-5' exonuclease" evidence="12">
    <location>
        <begin position="90"/>
        <end position="271"/>
    </location>
</feature>
<dbReference type="GO" id="GO:0046872">
    <property type="term" value="F:metal ion binding"/>
    <property type="evidence" value="ECO:0007669"/>
    <property type="project" value="UniProtKB-KW"/>
</dbReference>
<evidence type="ECO:0000256" key="5">
    <source>
        <dbReference type="ARBA" id="ARBA00022839"/>
    </source>
</evidence>
<dbReference type="Proteomes" id="UP000515204">
    <property type="component" value="Unplaced"/>
</dbReference>
<evidence type="ECO:0000259" key="12">
    <source>
        <dbReference type="SMART" id="SM00474"/>
    </source>
</evidence>
<dbReference type="CDD" id="cd06141">
    <property type="entry name" value="WRN_exo"/>
    <property type="match status" value="1"/>
</dbReference>
<evidence type="ECO:0000256" key="11">
    <source>
        <dbReference type="ARBA" id="ARBA00045901"/>
    </source>
</evidence>
<evidence type="ECO:0000256" key="7">
    <source>
        <dbReference type="ARBA" id="ARBA00023242"/>
    </source>
</evidence>
<comment type="subcellular location">
    <subcellularLocation>
        <location evidence="1">Nucleus</location>
    </subcellularLocation>
</comment>
<protein>
    <recommendedName>
        <fullName evidence="9">3'-5' exonuclease</fullName>
    </recommendedName>
    <alternativeName>
        <fullName evidence="10">Werner Syndrome-like exonuclease</fullName>
    </alternativeName>
</protein>
<comment type="function">
    <text evidence="11">Has exonuclease activity on both single-stranded and duplex templates bearing overhangs, but not blunt ended duplex DNA, and cleaves in a 3'-5' direction. Essential for the formation of DNA replication focal centers. Has an important role in maintaining genome stability.</text>
</comment>
<dbReference type="CTD" id="42208"/>
<keyword evidence="3" id="KW-0479">Metal-binding</keyword>
<dbReference type="KEGG" id="dqu:106740949"/>
<evidence type="ECO:0000313" key="13">
    <source>
        <dbReference type="Proteomes" id="UP000515204"/>
    </source>
</evidence>
<evidence type="ECO:0000256" key="1">
    <source>
        <dbReference type="ARBA" id="ARBA00004123"/>
    </source>
</evidence>
<reference evidence="14" key="1">
    <citation type="submission" date="2025-08" db="UniProtKB">
        <authorList>
            <consortium name="RefSeq"/>
        </authorList>
    </citation>
    <scope>IDENTIFICATION</scope>
</reference>
<dbReference type="PANTHER" id="PTHR13620:SF109">
    <property type="entry name" value="3'-5' EXONUCLEASE"/>
    <property type="match status" value="1"/>
</dbReference>
<sequence>MFYLSVWKYSFLSCYWFFSNLTSLFIRTYYKLIIKIHLALVSGALRRSPRNLPQHLKEKLEQPKPEREPDIETLPPIIFKGHIQYANDFFDCAQICDSLIQEVKRSEKEFIPVGFDLEWPFSFQTGSGKTALAQICLQDSVCYLLHVYSLKKLPAAFVEFLCHPKVKLVGVNIKNDVWKLGRDFKEFPAQKVVQNNCMDCGTYANQVLKRSCRWSLERLTAYLLKKKIDKNPEVRRSKWHVQPLSDAQKIYAATDAYVSLLLHTTIQAKAVALEKQSQNHENSVKPLP</sequence>
<evidence type="ECO:0000256" key="3">
    <source>
        <dbReference type="ARBA" id="ARBA00022723"/>
    </source>
</evidence>
<dbReference type="PANTHER" id="PTHR13620">
    <property type="entry name" value="3-5 EXONUCLEASE"/>
    <property type="match status" value="1"/>
</dbReference>
<dbReference type="InterPro" id="IPR002562">
    <property type="entry name" value="3'-5'_exonuclease_dom"/>
</dbReference>
<evidence type="ECO:0000256" key="10">
    <source>
        <dbReference type="ARBA" id="ARBA00042761"/>
    </source>
</evidence>
<dbReference type="SMART" id="SM00474">
    <property type="entry name" value="35EXOc"/>
    <property type="match status" value="1"/>
</dbReference>
<dbReference type="GO" id="GO:0006139">
    <property type="term" value="P:nucleobase-containing compound metabolic process"/>
    <property type="evidence" value="ECO:0007669"/>
    <property type="project" value="InterPro"/>
</dbReference>
<dbReference type="GO" id="GO:0005634">
    <property type="term" value="C:nucleus"/>
    <property type="evidence" value="ECO:0007669"/>
    <property type="project" value="UniProtKB-SubCell"/>
</dbReference>
<dbReference type="InterPro" id="IPR036397">
    <property type="entry name" value="RNaseH_sf"/>
</dbReference>
<dbReference type="AlphaFoldDB" id="A0A6P3WP58"/>
<accession>A0A6P3WP58</accession>
<dbReference type="GO" id="GO:0008408">
    <property type="term" value="F:3'-5' exonuclease activity"/>
    <property type="evidence" value="ECO:0007669"/>
    <property type="project" value="InterPro"/>
</dbReference>